<dbReference type="InterPro" id="IPR045312">
    <property type="entry name" value="PCBER-like"/>
</dbReference>
<dbReference type="GO" id="GO:0016491">
    <property type="term" value="F:oxidoreductase activity"/>
    <property type="evidence" value="ECO:0007669"/>
    <property type="project" value="UniProtKB-KW"/>
</dbReference>
<dbReference type="PANTHER" id="PTHR43349">
    <property type="entry name" value="PINORESINOL REDUCTASE-RELATED"/>
    <property type="match status" value="1"/>
</dbReference>
<dbReference type="Gramene" id="rna-AYBTSS11_LOCUS5714">
    <property type="protein sequence ID" value="CAJ1932259.1"/>
    <property type="gene ID" value="gene-AYBTSS11_LOCUS5714"/>
</dbReference>
<sequence>MSAANKILIIGGTGFMGQFVTRASLAFGYPTFLLLRPESVSPPKAAIVKTFQEKGAKVIHGVINDKEFMVKILKENDIDVVISLVGGSELLDQVTLVEAIKSVKTIKRFLPSEFGHDVDRADPVEPGLRMYKEKRLIRRMIEDYGIPYTNICCNSVASWPYHDNCHPTKVPPPLDQLQIYGDGNVKAYFVDGNDIGKFTMKTIDDMRTLNKNVHFRPSGNCYSINELASLWEIKIGRTIPRLTVTGDDLLAKAAENCIPQSVVASFTHDIFIKGCQVNFSAEGANDVEITSLYPFEKFRSLEDCYEDFVPMARDKLHGGTSEEIKVKDRKPLVEAFTRNDGNLSFRSCVERKEMEHQHTTTKSQSGKMD</sequence>
<evidence type="ECO:0000259" key="3">
    <source>
        <dbReference type="Pfam" id="PF05368"/>
    </source>
</evidence>
<dbReference type="Proteomes" id="UP001189624">
    <property type="component" value="Chromosome 2"/>
</dbReference>
<evidence type="ECO:0000256" key="1">
    <source>
        <dbReference type="ARBA" id="ARBA00022857"/>
    </source>
</evidence>
<reference evidence="4" key="1">
    <citation type="submission" date="2023-10" db="EMBL/GenBank/DDBJ databases">
        <authorList>
            <person name="Domelevo Entfellner J.-B."/>
        </authorList>
    </citation>
    <scope>NUCLEOTIDE SEQUENCE</scope>
</reference>
<dbReference type="AlphaFoldDB" id="A0AA86S3Q2"/>
<organism evidence="4 5">
    <name type="scientific">Sphenostylis stenocarpa</name>
    <dbReference type="NCBI Taxonomy" id="92480"/>
    <lineage>
        <taxon>Eukaryota</taxon>
        <taxon>Viridiplantae</taxon>
        <taxon>Streptophyta</taxon>
        <taxon>Embryophyta</taxon>
        <taxon>Tracheophyta</taxon>
        <taxon>Spermatophyta</taxon>
        <taxon>Magnoliopsida</taxon>
        <taxon>eudicotyledons</taxon>
        <taxon>Gunneridae</taxon>
        <taxon>Pentapetalae</taxon>
        <taxon>rosids</taxon>
        <taxon>fabids</taxon>
        <taxon>Fabales</taxon>
        <taxon>Fabaceae</taxon>
        <taxon>Papilionoideae</taxon>
        <taxon>50 kb inversion clade</taxon>
        <taxon>NPAAA clade</taxon>
        <taxon>indigoferoid/millettioid clade</taxon>
        <taxon>Phaseoleae</taxon>
        <taxon>Sphenostylis</taxon>
    </lineage>
</organism>
<keyword evidence="1" id="KW-0521">NADP</keyword>
<protein>
    <recommendedName>
        <fullName evidence="3">NmrA-like domain-containing protein</fullName>
    </recommendedName>
</protein>
<dbReference type="Gene3D" id="3.90.25.10">
    <property type="entry name" value="UDP-galactose 4-epimerase, domain 1"/>
    <property type="match status" value="1"/>
</dbReference>
<evidence type="ECO:0000313" key="5">
    <source>
        <dbReference type="Proteomes" id="UP001189624"/>
    </source>
</evidence>
<dbReference type="EMBL" id="OY731399">
    <property type="protein sequence ID" value="CAJ1932259.1"/>
    <property type="molecule type" value="Genomic_DNA"/>
</dbReference>
<dbReference type="PANTHER" id="PTHR43349:SF16">
    <property type="entry name" value="LEUCANTHOCYANIDIN REDUCTASE"/>
    <property type="match status" value="1"/>
</dbReference>
<keyword evidence="5" id="KW-1185">Reference proteome</keyword>
<dbReference type="InterPro" id="IPR008030">
    <property type="entry name" value="NmrA-like"/>
</dbReference>
<dbReference type="CDD" id="cd05259">
    <property type="entry name" value="PCBER_SDR_a"/>
    <property type="match status" value="1"/>
</dbReference>
<evidence type="ECO:0000313" key="4">
    <source>
        <dbReference type="EMBL" id="CAJ1932259.1"/>
    </source>
</evidence>
<dbReference type="Pfam" id="PF05368">
    <property type="entry name" value="NmrA"/>
    <property type="match status" value="1"/>
</dbReference>
<keyword evidence="2" id="KW-0560">Oxidoreductase</keyword>
<gene>
    <name evidence="4" type="ORF">AYBTSS11_LOCUS5714</name>
</gene>
<dbReference type="GO" id="GO:0009807">
    <property type="term" value="P:lignan biosynthetic process"/>
    <property type="evidence" value="ECO:0007669"/>
    <property type="project" value="UniProtKB-ARBA"/>
</dbReference>
<evidence type="ECO:0000256" key="2">
    <source>
        <dbReference type="ARBA" id="ARBA00023002"/>
    </source>
</evidence>
<dbReference type="SUPFAM" id="SSF51735">
    <property type="entry name" value="NAD(P)-binding Rossmann-fold domains"/>
    <property type="match status" value="1"/>
</dbReference>
<dbReference type="InterPro" id="IPR050608">
    <property type="entry name" value="NmrA-type/Isoflavone_red_sf"/>
</dbReference>
<accession>A0AA86S3Q2</accession>
<feature type="domain" description="NmrA-like" evidence="3">
    <location>
        <begin position="5"/>
        <end position="302"/>
    </location>
</feature>
<proteinExistence type="predicted"/>
<dbReference type="Gene3D" id="3.40.50.720">
    <property type="entry name" value="NAD(P)-binding Rossmann-like Domain"/>
    <property type="match status" value="1"/>
</dbReference>
<dbReference type="InterPro" id="IPR036291">
    <property type="entry name" value="NAD(P)-bd_dom_sf"/>
</dbReference>
<name>A0AA86S3Q2_9FABA</name>